<protein>
    <recommendedName>
        <fullName evidence="3">DUF2716 domain-containing protein</fullName>
    </recommendedName>
</protein>
<gene>
    <name evidence="1" type="ordered locus">SCATT_p17210</name>
</gene>
<evidence type="ECO:0008006" key="3">
    <source>
        <dbReference type="Google" id="ProtNLM"/>
    </source>
</evidence>
<dbReference type="PATRIC" id="fig|1003195.29.peg.7518"/>
<dbReference type="HOGENOM" id="CLU_137765_0_0_11"/>
<evidence type="ECO:0000313" key="1">
    <source>
        <dbReference type="EMBL" id="AEW99914.1"/>
    </source>
</evidence>
<dbReference type="KEGG" id="scy:SCATT_p17210"/>
<dbReference type="AlphaFoldDB" id="G8XI08"/>
<organism evidence="1 2">
    <name type="scientific">Streptantibioticus cattleyicolor (strain ATCC 35852 / DSM 46488 / JCM 4925 / NBRC 14057 / NRRL 8057)</name>
    <name type="common">Streptomyces cattleya</name>
    <dbReference type="NCBI Taxonomy" id="1003195"/>
    <lineage>
        <taxon>Bacteria</taxon>
        <taxon>Bacillati</taxon>
        <taxon>Actinomycetota</taxon>
        <taxon>Actinomycetes</taxon>
        <taxon>Kitasatosporales</taxon>
        <taxon>Streptomycetaceae</taxon>
        <taxon>Streptantibioticus</taxon>
    </lineage>
</organism>
<dbReference type="Proteomes" id="UP000007842">
    <property type="component" value="Plasmid pSCATT"/>
</dbReference>
<geneLocation type="plasmid" evidence="1 2">
    <name>pSCATT</name>
</geneLocation>
<sequence length="161" mass="17605">MDIPFRRELNDAETTSAWHTAQHRLGFDHLRPSSVKSAPSVTWSLASLTTPDGFPDEDRVDALCRVVSDALRACTPQGTDLLLLDWQHLCYSVDPHRAAASVWSNAFIPDPDPAFVIAPDFSYGVFGQASDDTLLVFGQALVDRTMPQLNPVLGEPVGKDA</sequence>
<dbReference type="OrthoDB" id="80999at2"/>
<keyword evidence="1" id="KW-0614">Plasmid</keyword>
<dbReference type="RefSeq" id="WP_014627171.1">
    <property type="nucleotide sequence ID" value="NC_016113.1"/>
</dbReference>
<name>G8XI08_STREN</name>
<proteinExistence type="predicted"/>
<reference evidence="2" key="1">
    <citation type="submission" date="2011-12" db="EMBL/GenBank/DDBJ databases">
        <title>Complete genome sequence of Streptomyces cattleya strain DSM 46488.</title>
        <authorList>
            <person name="Ou H.-Y."/>
            <person name="Li P."/>
            <person name="Zhao C."/>
            <person name="O'Hagan D."/>
            <person name="Deng Z."/>
        </authorList>
    </citation>
    <scope>NUCLEOTIDE SEQUENCE [LARGE SCALE GENOMIC DNA]</scope>
    <source>
        <strain evidence="2">ATCC 35852 / DSM 46488 / JCM 4925 / NBRC 14057 / NRRL 8057</strain>
        <plasmid evidence="2">Plasmid pSCATT</plasmid>
    </source>
</reference>
<keyword evidence="2" id="KW-1185">Reference proteome</keyword>
<accession>G8XI08</accession>
<dbReference type="Pfam" id="PF10898">
    <property type="entry name" value="DUF2716"/>
    <property type="match status" value="1"/>
</dbReference>
<evidence type="ECO:0000313" key="2">
    <source>
        <dbReference type="Proteomes" id="UP000007842"/>
    </source>
</evidence>
<dbReference type="InterPro" id="IPR020323">
    <property type="entry name" value="DUF2716"/>
</dbReference>
<dbReference type="EMBL" id="CP003229">
    <property type="protein sequence ID" value="AEW99914.1"/>
    <property type="molecule type" value="Genomic_DNA"/>
</dbReference>